<feature type="binding site" evidence="16">
    <location>
        <position position="163"/>
    </location>
    <ligand>
        <name>Zn(2+)</name>
        <dbReference type="ChEBI" id="CHEBI:29105"/>
        <label>1</label>
    </ligand>
</feature>
<dbReference type="InterPro" id="IPR005941">
    <property type="entry name" value="DapE_proteobac"/>
</dbReference>
<evidence type="ECO:0000313" key="18">
    <source>
        <dbReference type="EMBL" id="VFP86081.1"/>
    </source>
</evidence>
<dbReference type="GO" id="GO:0009014">
    <property type="term" value="F:succinyl-diaminopimelate desuccinylase activity"/>
    <property type="evidence" value="ECO:0007669"/>
    <property type="project" value="UniProtKB-UniRule"/>
</dbReference>
<dbReference type="PANTHER" id="PTHR43808:SF31">
    <property type="entry name" value="N-ACETYL-L-CITRULLINE DEACETYLASE"/>
    <property type="match status" value="1"/>
</dbReference>
<keyword evidence="13 16" id="KW-0170">Cobalt</keyword>
<evidence type="ECO:0000256" key="15">
    <source>
        <dbReference type="ARBA" id="ARBA00051301"/>
    </source>
</evidence>
<dbReference type="HAMAP" id="MF_01690">
    <property type="entry name" value="DapE"/>
    <property type="match status" value="1"/>
</dbReference>
<evidence type="ECO:0000256" key="1">
    <source>
        <dbReference type="ARBA" id="ARBA00001941"/>
    </source>
</evidence>
<dbReference type="Pfam" id="PF01546">
    <property type="entry name" value="Peptidase_M20"/>
    <property type="match status" value="1"/>
</dbReference>
<dbReference type="SUPFAM" id="SSF53187">
    <property type="entry name" value="Zn-dependent exopeptidases"/>
    <property type="match status" value="1"/>
</dbReference>
<feature type="binding site" evidence="16">
    <location>
        <position position="100"/>
    </location>
    <ligand>
        <name>Zn(2+)</name>
        <dbReference type="ChEBI" id="CHEBI:29105"/>
        <label>2</label>
    </ligand>
</feature>
<dbReference type="EC" id="3.5.1.18" evidence="5 16"/>
<dbReference type="GO" id="GO:0009089">
    <property type="term" value="P:lysine biosynthetic process via diaminopimelate"/>
    <property type="evidence" value="ECO:0007669"/>
    <property type="project" value="UniProtKB-UniRule"/>
</dbReference>
<dbReference type="NCBIfam" id="TIGR01246">
    <property type="entry name" value="dapE_proteo"/>
    <property type="match status" value="1"/>
</dbReference>
<comment type="function">
    <text evidence="16">Catalyzes the hydrolysis of N-succinyl-L,L-diaminopimelic acid (SDAP), forming succinate and LL-2,6-diaminopimelate (DAP), an intermediate involved in the bacterial biosynthesis of lysine and meso-diaminopimelic acid, an essential component of bacterial cell walls.</text>
</comment>
<evidence type="ECO:0000256" key="6">
    <source>
        <dbReference type="ARBA" id="ARBA00022391"/>
    </source>
</evidence>
<evidence type="ECO:0000313" key="19">
    <source>
        <dbReference type="Proteomes" id="UP000294343"/>
    </source>
</evidence>
<keyword evidence="10 16" id="KW-0862">Zinc</keyword>
<comment type="cofactor">
    <cofactor evidence="16">
        <name>Zn(2+)</name>
        <dbReference type="ChEBI" id="CHEBI:29105"/>
    </cofactor>
    <cofactor evidence="16">
        <name>Co(2+)</name>
        <dbReference type="ChEBI" id="CHEBI:48828"/>
    </cofactor>
    <text evidence="16">Binds 2 Zn(2+) or Co(2+) ions per subunit.</text>
</comment>
<comment type="subunit">
    <text evidence="4 16">Homodimer.</text>
</comment>
<evidence type="ECO:0000256" key="16">
    <source>
        <dbReference type="HAMAP-Rule" id="MF_01690"/>
    </source>
</evidence>
<feature type="binding site" evidence="16">
    <location>
        <position position="100"/>
    </location>
    <ligand>
        <name>Zn(2+)</name>
        <dbReference type="ChEBI" id="CHEBI:29105"/>
        <label>1</label>
    </ligand>
</feature>
<name>A0A451DHF9_9GAMM</name>
<evidence type="ECO:0000256" key="3">
    <source>
        <dbReference type="ARBA" id="ARBA00006746"/>
    </source>
</evidence>
<dbReference type="GO" id="GO:0008270">
    <property type="term" value="F:zinc ion binding"/>
    <property type="evidence" value="ECO:0007669"/>
    <property type="project" value="UniProtKB-UniRule"/>
</dbReference>
<evidence type="ECO:0000256" key="13">
    <source>
        <dbReference type="ARBA" id="ARBA00023285"/>
    </source>
</evidence>
<evidence type="ECO:0000256" key="10">
    <source>
        <dbReference type="ARBA" id="ARBA00022833"/>
    </source>
</evidence>
<accession>A0A451DHF9</accession>
<proteinExistence type="inferred from homology"/>
<dbReference type="FunFam" id="3.40.630.10:FF:000005">
    <property type="entry name" value="Succinyl-diaminopimelate desuccinylase"/>
    <property type="match status" value="1"/>
</dbReference>
<evidence type="ECO:0000256" key="14">
    <source>
        <dbReference type="ARBA" id="ARBA00031891"/>
    </source>
</evidence>
<dbReference type="GO" id="GO:0006526">
    <property type="term" value="P:L-arginine biosynthetic process"/>
    <property type="evidence" value="ECO:0007669"/>
    <property type="project" value="TreeGrafter"/>
</dbReference>
<sequence>MISCPIIELTKRLICCPSISPNDAGCQEILISRLKRIGFTIESMNIGDTKNFWAWHGHGKCLAFAGHTDVVSTGDLQYWTHPPFELTMQNGILFGRGVADMKGALSAMIIAAERFVTINPRHKGRLAFLITSDEEDSGSNGTVKVVEKLIARHETLDYCLLGEPTSTQRVGDVIKNGRRGSITANLHIQGLQGHIAYPDLADNPIHHAIPILHELLVTQWDTGSEFFPPTCMQISNIQAGAGESNIIPGDCFIKLNFRFSPQLTELSIKRRVQELCNRYDFRYNITWKAMRKPFLTLSGDLIDVVVNTVKQYTNRAPKILTTGGTSDGYFFKKMGAQVVELGLVNATIHQSNECIEASDLQVLSQMYQRIMEQLMI</sequence>
<dbReference type="Gene3D" id="3.40.630.10">
    <property type="entry name" value="Zn peptidases"/>
    <property type="match status" value="2"/>
</dbReference>
<dbReference type="PROSITE" id="PS00758">
    <property type="entry name" value="ARGE_DAPE_CPG2_1"/>
    <property type="match status" value="1"/>
</dbReference>
<dbReference type="InterPro" id="IPR011650">
    <property type="entry name" value="Peptidase_M20_dimer"/>
</dbReference>
<dbReference type="Proteomes" id="UP000294343">
    <property type="component" value="Chromosome"/>
</dbReference>
<feature type="active site" description="Proton acceptor" evidence="16">
    <location>
        <position position="134"/>
    </location>
</feature>
<dbReference type="GO" id="GO:0050897">
    <property type="term" value="F:cobalt ion binding"/>
    <property type="evidence" value="ECO:0007669"/>
    <property type="project" value="UniProtKB-UniRule"/>
</dbReference>
<evidence type="ECO:0000256" key="2">
    <source>
        <dbReference type="ARBA" id="ARBA00005130"/>
    </source>
</evidence>
<dbReference type="InterPro" id="IPR036264">
    <property type="entry name" value="Bact_exopeptidase_dim_dom"/>
</dbReference>
<keyword evidence="8 16" id="KW-0479">Metal-binding</keyword>
<dbReference type="NCBIfam" id="NF009557">
    <property type="entry name" value="PRK13009.1"/>
    <property type="match status" value="1"/>
</dbReference>
<comment type="similarity">
    <text evidence="3 16">Belongs to the peptidase M20A family. DapE subfamily.</text>
</comment>
<dbReference type="UniPathway" id="UPA00034">
    <property type="reaction ID" value="UER00021"/>
</dbReference>
<evidence type="ECO:0000256" key="5">
    <source>
        <dbReference type="ARBA" id="ARBA00011921"/>
    </source>
</evidence>
<feature type="active site" evidence="16">
    <location>
        <position position="69"/>
    </location>
</feature>
<dbReference type="GO" id="GO:0008777">
    <property type="term" value="F:acetylornithine deacetylase activity"/>
    <property type="evidence" value="ECO:0007669"/>
    <property type="project" value="TreeGrafter"/>
</dbReference>
<feature type="binding site" evidence="16">
    <location>
        <position position="349"/>
    </location>
    <ligand>
        <name>Zn(2+)</name>
        <dbReference type="ChEBI" id="CHEBI:29105"/>
        <label>2</label>
    </ligand>
</feature>
<comment type="pathway">
    <text evidence="2 16">Amino-acid biosynthesis; L-lysine biosynthesis via DAP pathway; LL-2,6-diaminopimelate from (S)-tetrahydrodipicolinate (succinylase route): step 3/3.</text>
</comment>
<dbReference type="InterPro" id="IPR002933">
    <property type="entry name" value="Peptidase_M20"/>
</dbReference>
<organism evidence="18 19">
    <name type="scientific">Candidatus Erwinia haradaeae</name>
    <dbReference type="NCBI Taxonomy" id="1922217"/>
    <lineage>
        <taxon>Bacteria</taxon>
        <taxon>Pseudomonadati</taxon>
        <taxon>Pseudomonadota</taxon>
        <taxon>Gammaproteobacteria</taxon>
        <taxon>Enterobacterales</taxon>
        <taxon>Erwiniaceae</taxon>
        <taxon>Erwinia</taxon>
    </lineage>
</organism>
<dbReference type="InterPro" id="IPR001261">
    <property type="entry name" value="ArgE/DapE_CS"/>
</dbReference>
<keyword evidence="9 16" id="KW-0378">Hydrolase</keyword>
<dbReference type="SUPFAM" id="SSF55031">
    <property type="entry name" value="Bacterial exopeptidase dimerisation domain"/>
    <property type="match status" value="1"/>
</dbReference>
<protein>
    <recommendedName>
        <fullName evidence="6 16">Succinyl-diaminopimelate desuccinylase</fullName>
        <shortName evidence="16">SDAP desuccinylase</shortName>
        <ecNumber evidence="5 16">3.5.1.18</ecNumber>
    </recommendedName>
    <alternativeName>
        <fullName evidence="14 16">N-succinyl-LL-2,6-diaminoheptanedioate amidohydrolase</fullName>
    </alternativeName>
</protein>
<dbReference type="AlphaFoldDB" id="A0A451DHF9"/>
<dbReference type="CDD" id="cd03891">
    <property type="entry name" value="M20_DapE_proteobac"/>
    <property type="match status" value="1"/>
</dbReference>
<keyword evidence="7 16" id="KW-0028">Amino-acid biosynthesis</keyword>
<evidence type="ECO:0000256" key="7">
    <source>
        <dbReference type="ARBA" id="ARBA00022605"/>
    </source>
</evidence>
<keyword evidence="12 16" id="KW-0457">Lysine biosynthesis</keyword>
<dbReference type="InterPro" id="IPR050072">
    <property type="entry name" value="Peptidase_M20A"/>
</dbReference>
<dbReference type="PANTHER" id="PTHR43808">
    <property type="entry name" value="ACETYLORNITHINE DEACETYLASE"/>
    <property type="match status" value="1"/>
</dbReference>
<comment type="cofactor">
    <cofactor evidence="1">
        <name>Co(2+)</name>
        <dbReference type="ChEBI" id="CHEBI:48828"/>
    </cofactor>
</comment>
<gene>
    <name evidence="16 18" type="primary">dapE</name>
    <name evidence="18" type="ORF">ERCIPSPA2889_291</name>
</gene>
<reference evidence="18 19" key="1">
    <citation type="submission" date="2019-02" db="EMBL/GenBank/DDBJ databases">
        <authorList>
            <person name="Manzano-Marin A."/>
            <person name="Manzano-Marin A."/>
        </authorList>
    </citation>
    <scope>NUCLEOTIDE SEQUENCE [LARGE SCALE GENOMIC DNA]</scope>
    <source>
        <strain evidence="18 19">ErCipseudotsugae</strain>
    </source>
</reference>
<feature type="binding site" evidence="16">
    <location>
        <position position="67"/>
    </location>
    <ligand>
        <name>Zn(2+)</name>
        <dbReference type="ChEBI" id="CHEBI:29105"/>
        <label>1</label>
    </ligand>
</feature>
<dbReference type="GO" id="GO:0019877">
    <property type="term" value="P:diaminopimelate biosynthetic process"/>
    <property type="evidence" value="ECO:0007669"/>
    <property type="project" value="UniProtKB-UniRule"/>
</dbReference>
<feature type="binding site" evidence="16">
    <location>
        <position position="135"/>
    </location>
    <ligand>
        <name>Zn(2+)</name>
        <dbReference type="ChEBI" id="CHEBI:29105"/>
        <label>2</label>
    </ligand>
</feature>
<dbReference type="Gene3D" id="3.30.70.360">
    <property type="match status" value="1"/>
</dbReference>
<feature type="domain" description="Peptidase M20 dimerisation" evidence="17">
    <location>
        <begin position="176"/>
        <end position="280"/>
    </location>
</feature>
<keyword evidence="11 16" id="KW-0220">Diaminopimelate biosynthesis</keyword>
<comment type="catalytic activity">
    <reaction evidence="15 16">
        <text>N-succinyl-(2S,6S)-2,6-diaminopimelate + H2O = (2S,6S)-2,6-diaminopimelate + succinate</text>
        <dbReference type="Rhea" id="RHEA:22608"/>
        <dbReference type="ChEBI" id="CHEBI:15377"/>
        <dbReference type="ChEBI" id="CHEBI:30031"/>
        <dbReference type="ChEBI" id="CHEBI:57609"/>
        <dbReference type="ChEBI" id="CHEBI:58087"/>
        <dbReference type="EC" id="3.5.1.18"/>
    </reaction>
</comment>
<evidence type="ECO:0000256" key="4">
    <source>
        <dbReference type="ARBA" id="ARBA00011738"/>
    </source>
</evidence>
<dbReference type="EMBL" id="LR217730">
    <property type="protein sequence ID" value="VFP86081.1"/>
    <property type="molecule type" value="Genomic_DNA"/>
</dbReference>
<evidence type="ECO:0000256" key="9">
    <source>
        <dbReference type="ARBA" id="ARBA00022801"/>
    </source>
</evidence>
<evidence type="ECO:0000259" key="17">
    <source>
        <dbReference type="Pfam" id="PF07687"/>
    </source>
</evidence>
<evidence type="ECO:0000256" key="12">
    <source>
        <dbReference type="ARBA" id="ARBA00023154"/>
    </source>
</evidence>
<evidence type="ECO:0000256" key="11">
    <source>
        <dbReference type="ARBA" id="ARBA00022915"/>
    </source>
</evidence>
<dbReference type="Pfam" id="PF07687">
    <property type="entry name" value="M20_dimer"/>
    <property type="match status" value="1"/>
</dbReference>
<evidence type="ECO:0000256" key="8">
    <source>
        <dbReference type="ARBA" id="ARBA00022723"/>
    </source>
</evidence>